<sequence>MLREMLADHAGEGQAQIGINVDLAYGHGRGLAQHGFRHALRAVHLAAVLVDHGNILGDDAGSAVQHDGEAGQPAADILQDVKAQLGLAFELERAVAGADGNRQAVAAGLGDKLFHILGAGIA</sequence>
<reference evidence="1" key="1">
    <citation type="submission" date="2019-08" db="EMBL/GenBank/DDBJ databases">
        <authorList>
            <person name="Kucharzyk K."/>
            <person name="Murdoch R.W."/>
            <person name="Higgins S."/>
            <person name="Loffler F."/>
        </authorList>
    </citation>
    <scope>NUCLEOTIDE SEQUENCE</scope>
</reference>
<comment type="caution">
    <text evidence="1">The sequence shown here is derived from an EMBL/GenBank/DDBJ whole genome shotgun (WGS) entry which is preliminary data.</text>
</comment>
<gene>
    <name evidence="1" type="ORF">SDC9_113833</name>
</gene>
<protein>
    <submittedName>
        <fullName evidence="1">Uncharacterized protein</fullName>
    </submittedName>
</protein>
<name>A0A645BN76_9ZZZZ</name>
<evidence type="ECO:0000313" key="1">
    <source>
        <dbReference type="EMBL" id="MPM66919.1"/>
    </source>
</evidence>
<accession>A0A645BN76</accession>
<dbReference type="AlphaFoldDB" id="A0A645BN76"/>
<organism evidence="1">
    <name type="scientific">bioreactor metagenome</name>
    <dbReference type="NCBI Taxonomy" id="1076179"/>
    <lineage>
        <taxon>unclassified sequences</taxon>
        <taxon>metagenomes</taxon>
        <taxon>ecological metagenomes</taxon>
    </lineage>
</organism>
<proteinExistence type="predicted"/>
<dbReference type="EMBL" id="VSSQ01021376">
    <property type="protein sequence ID" value="MPM66919.1"/>
    <property type="molecule type" value="Genomic_DNA"/>
</dbReference>